<dbReference type="SUPFAM" id="SSF55486">
    <property type="entry name" value="Metalloproteases ('zincins'), catalytic domain"/>
    <property type="match status" value="1"/>
</dbReference>
<evidence type="ECO:0000256" key="2">
    <source>
        <dbReference type="SAM" id="SignalP"/>
    </source>
</evidence>
<dbReference type="Pfam" id="PF13517">
    <property type="entry name" value="FG-GAP_3"/>
    <property type="match status" value="1"/>
</dbReference>
<dbReference type="InterPro" id="IPR001611">
    <property type="entry name" value="Leu-rich_rpt"/>
</dbReference>
<accession>A0A7Z7ETZ3</accession>
<sequence length="1146" mass="126143">MISSMRVGFTALVIFACFTAVPAFADVKVWKLSKNQDEVKHVNKLVEQLNAPSNRLARVKNQYFVELNTAELKLVQRGDQLTVPLPNGVQNLVVTKRQVNSSGTQSLTARVKNSSESGFVIITLGKQTFHITAQASGRTYTGRGEESVGILVAESDYQQLLPGVELDEIAITDSPSQIELEKYLPLTSASGDIFTSHELDQQSADETVIIDVLFYFTPEVRELLNNEPQSRIDHLITVTNFIFSQSRTNTQIRGRSIEVDYSGITTQDGLSDMFQKRNGFENIVDDRFLNGADTVVLLLPINLSEVRCSAGYTRNPLVRYAADYALSAMGYDCGDRAVAHGLGHNLGLMHSRDEQQIGAAFEFGVGYGVDDEFYTTMASARFFYTGIREPDYKFIFSTPDLYCGTNLPCGIAEGEPDSADATKAIRLVADRVASFYDENPDTTLATDAIAQVADPNLRNCLIENESSNQSQYAAGWQFLDCYAFRIADLSGLESFKNLRIFTAYVSEDIDLSALSGMNNLEFLYLSPTREKLGQITLTNLDALAGLTSLSSLTLEYFGITDISFLTNMKQLVSVVLRGNPIENFDPIFSLYNLQILDLASTNFPSSLVGNFRDMTELFQLILSQNNMTEIVAAEFPSSLENLDLSENQLLEVPNIDSAEQLRELLLTSNPLINIDNLANAVSLRTLSLVGANIDDISVLSRLNQLRALSIVHTKVSNIEVVRKFTELNRIVVSHTPVSDISPALIHLSDDVSPSFLRDYFGFDSLVIPCWQKAYGEALRSDVKTVSFNNTSCITDEDYSDHDGDGIANIVEVNFGLNPLSSDSNGDGIDDTLASSISLDADGDGKADLFVRNTDTFFNYGFASENSDIQRVVLGKNSKDIPVFGDFDGDGRTDIGVRRPSTSMWYVKSSSTPGTRGDFIQRIKFGLAPEDIPVLADYDGDGITDFAVYRPSNHIWYIKPSSGGDIMEMSVGANDGDIPVTGDFDGDGKADIAIRRPSTHTWHILRSSDGQEQVISFGLAEEDIPVPADYDGDGITDLAVRRPSTQMWYILNSSGEPGPYGDGIQRIKFGLDPADIPIVDDYDGDGKADIAVRRPSTQMQYILTSSGEGGDRGDGIMRVRFGLQEKYVPFQAPIHIRMQMVEAANER</sequence>
<proteinExistence type="predicted"/>
<protein>
    <submittedName>
        <fullName evidence="3">Uncharacterized protein</fullName>
    </submittedName>
</protein>
<feature type="signal peptide" evidence="2">
    <location>
        <begin position="1"/>
        <end position="25"/>
    </location>
</feature>
<dbReference type="PANTHER" id="PTHR39431:SF1">
    <property type="entry name" value="FRPA_C-RELATED PROTEIN"/>
    <property type="match status" value="1"/>
</dbReference>
<dbReference type="PANTHER" id="PTHR39431">
    <property type="entry name" value="FRPA/C-RELATED PROTEIN"/>
    <property type="match status" value="1"/>
</dbReference>
<evidence type="ECO:0000256" key="1">
    <source>
        <dbReference type="ARBA" id="ARBA00022729"/>
    </source>
</evidence>
<evidence type="ECO:0000313" key="4">
    <source>
        <dbReference type="Proteomes" id="UP000287766"/>
    </source>
</evidence>
<dbReference type="Proteomes" id="UP000287766">
    <property type="component" value="Unassembled WGS sequence"/>
</dbReference>
<dbReference type="RefSeq" id="WP_169930320.1">
    <property type="nucleotide sequence ID" value="NZ_PIPR01000001.1"/>
</dbReference>
<dbReference type="Gene3D" id="2.130.10.130">
    <property type="entry name" value="Integrin alpha, N-terminal"/>
    <property type="match status" value="2"/>
</dbReference>
<keyword evidence="1 2" id="KW-0732">Signal</keyword>
<dbReference type="SUPFAM" id="SSF69318">
    <property type="entry name" value="Integrin alpha N-terminal domain"/>
    <property type="match status" value="1"/>
</dbReference>
<dbReference type="PROSITE" id="PS51257">
    <property type="entry name" value="PROKAR_LIPOPROTEIN"/>
    <property type="match status" value="1"/>
</dbReference>
<dbReference type="SUPFAM" id="SSF52058">
    <property type="entry name" value="L domain-like"/>
    <property type="match status" value="1"/>
</dbReference>
<feature type="chain" id="PRO_5031174984" evidence="2">
    <location>
        <begin position="26"/>
        <end position="1146"/>
    </location>
</feature>
<keyword evidence="4" id="KW-1185">Reference proteome</keyword>
<dbReference type="AlphaFoldDB" id="A0A7Z7ETZ3"/>
<evidence type="ECO:0000313" key="3">
    <source>
        <dbReference type="EMBL" id="RUO41587.1"/>
    </source>
</evidence>
<dbReference type="InterPro" id="IPR013517">
    <property type="entry name" value="FG-GAP"/>
</dbReference>
<dbReference type="EMBL" id="PIPR01000001">
    <property type="protein sequence ID" value="RUO41587.1"/>
    <property type="molecule type" value="Genomic_DNA"/>
</dbReference>
<dbReference type="InterPro" id="IPR028994">
    <property type="entry name" value="Integrin_alpha_N"/>
</dbReference>
<comment type="caution">
    <text evidence="3">The sequence shown here is derived from an EMBL/GenBank/DDBJ whole genome shotgun (WGS) entry which is preliminary data.</text>
</comment>
<organism evidence="3 4">
    <name type="scientific">Pseudidiomarina aestuarii</name>
    <dbReference type="NCBI Taxonomy" id="624146"/>
    <lineage>
        <taxon>Bacteria</taxon>
        <taxon>Pseudomonadati</taxon>
        <taxon>Pseudomonadota</taxon>
        <taxon>Gammaproteobacteria</taxon>
        <taxon>Alteromonadales</taxon>
        <taxon>Idiomarinaceae</taxon>
        <taxon>Pseudidiomarina</taxon>
    </lineage>
</organism>
<gene>
    <name evidence="3" type="ORF">CWE22_05350</name>
</gene>
<dbReference type="Gene3D" id="3.80.10.10">
    <property type="entry name" value="Ribonuclease Inhibitor"/>
    <property type="match status" value="1"/>
</dbReference>
<reference evidence="4" key="1">
    <citation type="journal article" date="2018" name="Front. Microbiol.">
        <title>Genome-Based Analysis Reveals the Taxonomy and Diversity of the Family Idiomarinaceae.</title>
        <authorList>
            <person name="Liu Y."/>
            <person name="Lai Q."/>
            <person name="Shao Z."/>
        </authorList>
    </citation>
    <scope>NUCLEOTIDE SEQUENCE [LARGE SCALE GENOMIC DNA]</scope>
    <source>
        <strain evidence="4">KYW314</strain>
    </source>
</reference>
<dbReference type="PROSITE" id="PS51450">
    <property type="entry name" value="LRR"/>
    <property type="match status" value="3"/>
</dbReference>
<dbReference type="InterPro" id="IPR032675">
    <property type="entry name" value="LRR_dom_sf"/>
</dbReference>
<name>A0A7Z7ETZ3_9GAMM</name>